<keyword evidence="2" id="KW-1185">Reference proteome</keyword>
<protein>
    <submittedName>
        <fullName evidence="1">Uncharacterized protein</fullName>
    </submittedName>
</protein>
<accession>A0A292Q1C2</accession>
<evidence type="ECO:0000313" key="1">
    <source>
        <dbReference type="EMBL" id="CUS12533.1"/>
    </source>
</evidence>
<name>A0A292Q1C2_9PEZI</name>
<organism evidence="1 2">
    <name type="scientific">Tuber aestivum</name>
    <name type="common">summer truffle</name>
    <dbReference type="NCBI Taxonomy" id="59557"/>
    <lineage>
        <taxon>Eukaryota</taxon>
        <taxon>Fungi</taxon>
        <taxon>Dikarya</taxon>
        <taxon>Ascomycota</taxon>
        <taxon>Pezizomycotina</taxon>
        <taxon>Pezizomycetes</taxon>
        <taxon>Pezizales</taxon>
        <taxon>Tuberaceae</taxon>
        <taxon>Tuber</taxon>
    </lineage>
</organism>
<evidence type="ECO:0000313" key="2">
    <source>
        <dbReference type="Proteomes" id="UP001412239"/>
    </source>
</evidence>
<reference evidence="1" key="1">
    <citation type="submission" date="2015-10" db="EMBL/GenBank/DDBJ databases">
        <authorList>
            <person name="Regsiter A."/>
            <person name="william w."/>
        </authorList>
    </citation>
    <scope>NUCLEOTIDE SEQUENCE</scope>
    <source>
        <strain evidence="1">Montdore</strain>
    </source>
</reference>
<gene>
    <name evidence="1" type="ORF">GSTUAT00003367001</name>
</gene>
<feature type="non-terminal residue" evidence="1">
    <location>
        <position position="1"/>
    </location>
</feature>
<dbReference type="Proteomes" id="UP001412239">
    <property type="component" value="Unassembled WGS sequence"/>
</dbReference>
<dbReference type="EMBL" id="LN890989">
    <property type="protein sequence ID" value="CUS12533.1"/>
    <property type="molecule type" value="Genomic_DNA"/>
</dbReference>
<dbReference type="AlphaFoldDB" id="A0A292Q1C2"/>
<sequence>NGPRVPCSLWILEWIIIELSFKSRSNPPTPVLLLCRICLRCTTPGCTSTVLSRDPAGAILHLVQSTVIVSPVFHDISYGASTAAIILDSRSPPPALHEVGEFVHFPFPPRAILEYRYTFSCPPFPHTGSGADRHSLYPN</sequence>
<proteinExistence type="predicted"/>